<dbReference type="AlphaFoldDB" id="A0A7W8CTK1"/>
<evidence type="ECO:0000313" key="3">
    <source>
        <dbReference type="Proteomes" id="UP000525923"/>
    </source>
</evidence>
<feature type="transmembrane region" description="Helical" evidence="1">
    <location>
        <begin position="74"/>
        <end position="95"/>
    </location>
</feature>
<dbReference type="Proteomes" id="UP000525923">
    <property type="component" value="Unassembled WGS sequence"/>
</dbReference>
<feature type="transmembrane region" description="Helical" evidence="1">
    <location>
        <begin position="31"/>
        <end position="53"/>
    </location>
</feature>
<gene>
    <name evidence="2" type="ORF">HNQ44_002058</name>
</gene>
<keyword evidence="1" id="KW-1133">Transmembrane helix</keyword>
<keyword evidence="1" id="KW-0472">Membrane</keyword>
<dbReference type="RefSeq" id="WP_135500163.1">
    <property type="nucleotide sequence ID" value="NZ_JACHHE010000005.1"/>
</dbReference>
<evidence type="ECO:0000313" key="2">
    <source>
        <dbReference type="EMBL" id="MBB5180629.1"/>
    </source>
</evidence>
<evidence type="ECO:0000256" key="1">
    <source>
        <dbReference type="SAM" id="Phobius"/>
    </source>
</evidence>
<keyword evidence="1" id="KW-0812">Transmembrane</keyword>
<comment type="caution">
    <text evidence="2">The sequence shown here is derived from an EMBL/GenBank/DDBJ whole genome shotgun (WGS) entry which is preliminary data.</text>
</comment>
<proteinExistence type="predicted"/>
<sequence>MKSLLKFFVYVFALVSLSIGSYHLILSSGLAGGLGAAALLLLVCAVLFVAGFYAMIKGGFVFLRIANSGEAAGLMVFSVLLFSVVTFVGVINSYVEYTVGERGLSHTEKTRLFTSTVLQIPTQQELQKESKNGVAYYHTTENADEIEKFDGVLAGKREEFNAFFGTQDKGGLAIEFHQEYSSLEESGGMEEISGFYNGANRTIHLVPDDPFWEVILIHEYAHYQSHLFAEKNGLNFTRTPQWFEEGMADYLAEDVADWVDLETMEIVDFHSLDDPENFDAAFSDEFDPYAQSSLAVASIAEAYGEQRIIELLGTKSTAEFYSTLEEITQQDLAEFQDTFLDEMISDQQAADEKYNRLLTAIEMERFAEAEEYAADILKTGDEYDADEAMWLMTDMYLQQGLYEKAAAYTEQKLKDKISLFPIDDLLLLSEIYLLTDPEKALKYHLEAEKEAKASGETDYYDFGLSVPAFEKVNSADPLKGFKILIEEYIVYNETIRKQLLKKMEAEYPGAF</sequence>
<keyword evidence="3" id="KW-1185">Reference proteome</keyword>
<name>A0A7W8CTK1_9BACL</name>
<protein>
    <submittedName>
        <fullName evidence="2">Uncharacterized protein</fullName>
    </submittedName>
</protein>
<feature type="transmembrane region" description="Helical" evidence="1">
    <location>
        <begin position="7"/>
        <end position="25"/>
    </location>
</feature>
<accession>A0A7W8CTK1</accession>
<dbReference type="OrthoDB" id="43895at2"/>
<dbReference type="EMBL" id="JACHHE010000005">
    <property type="protein sequence ID" value="MBB5180629.1"/>
    <property type="molecule type" value="Genomic_DNA"/>
</dbReference>
<reference evidence="2 3" key="1">
    <citation type="submission" date="2020-08" db="EMBL/GenBank/DDBJ databases">
        <title>Genomic Encyclopedia of Type Strains, Phase IV (KMG-IV): sequencing the most valuable type-strain genomes for metagenomic binning, comparative biology and taxonomic classification.</title>
        <authorList>
            <person name="Goeker M."/>
        </authorList>
    </citation>
    <scope>NUCLEOTIDE SEQUENCE [LARGE SCALE GENOMIC DNA]</scope>
    <source>
        <strain evidence="2 3">DSM 15895</strain>
    </source>
</reference>
<organism evidence="2 3">
    <name type="scientific">Planococcus koreensis</name>
    <dbReference type="NCBI Taxonomy" id="112331"/>
    <lineage>
        <taxon>Bacteria</taxon>
        <taxon>Bacillati</taxon>
        <taxon>Bacillota</taxon>
        <taxon>Bacilli</taxon>
        <taxon>Bacillales</taxon>
        <taxon>Caryophanaceae</taxon>
        <taxon>Planococcus</taxon>
    </lineage>
</organism>